<dbReference type="OrthoDB" id="1436780at2759"/>
<name>A0A5A7PKT2_STRAF</name>
<accession>A0A5A7PKT2</accession>
<evidence type="ECO:0000256" key="1">
    <source>
        <dbReference type="SAM" id="MobiDB-lite"/>
    </source>
</evidence>
<keyword evidence="3" id="KW-1185">Reference proteome</keyword>
<proteinExistence type="predicted"/>
<organism evidence="2 3">
    <name type="scientific">Striga asiatica</name>
    <name type="common">Asiatic witchweed</name>
    <name type="synonym">Buchnera asiatica</name>
    <dbReference type="NCBI Taxonomy" id="4170"/>
    <lineage>
        <taxon>Eukaryota</taxon>
        <taxon>Viridiplantae</taxon>
        <taxon>Streptophyta</taxon>
        <taxon>Embryophyta</taxon>
        <taxon>Tracheophyta</taxon>
        <taxon>Spermatophyta</taxon>
        <taxon>Magnoliopsida</taxon>
        <taxon>eudicotyledons</taxon>
        <taxon>Gunneridae</taxon>
        <taxon>Pentapetalae</taxon>
        <taxon>asterids</taxon>
        <taxon>lamiids</taxon>
        <taxon>Lamiales</taxon>
        <taxon>Orobanchaceae</taxon>
        <taxon>Buchnereae</taxon>
        <taxon>Striga</taxon>
    </lineage>
</organism>
<feature type="compositionally biased region" description="Basic and acidic residues" evidence="1">
    <location>
        <begin position="435"/>
        <end position="444"/>
    </location>
</feature>
<feature type="region of interest" description="Disordered" evidence="1">
    <location>
        <begin position="409"/>
        <end position="444"/>
    </location>
</feature>
<comment type="caution">
    <text evidence="2">The sequence shown here is derived from an EMBL/GenBank/DDBJ whole genome shotgun (WGS) entry which is preliminary data.</text>
</comment>
<gene>
    <name evidence="2" type="ORF">STAS_09382</name>
</gene>
<reference evidence="3" key="1">
    <citation type="journal article" date="2019" name="Curr. Biol.">
        <title>Genome Sequence of Striga asiatica Provides Insight into the Evolution of Plant Parasitism.</title>
        <authorList>
            <person name="Yoshida S."/>
            <person name="Kim S."/>
            <person name="Wafula E.K."/>
            <person name="Tanskanen J."/>
            <person name="Kim Y.M."/>
            <person name="Honaas L."/>
            <person name="Yang Z."/>
            <person name="Spallek T."/>
            <person name="Conn C.E."/>
            <person name="Ichihashi Y."/>
            <person name="Cheong K."/>
            <person name="Cui S."/>
            <person name="Der J.P."/>
            <person name="Gundlach H."/>
            <person name="Jiao Y."/>
            <person name="Hori C."/>
            <person name="Ishida J.K."/>
            <person name="Kasahara H."/>
            <person name="Kiba T."/>
            <person name="Kim M.S."/>
            <person name="Koo N."/>
            <person name="Laohavisit A."/>
            <person name="Lee Y.H."/>
            <person name="Lumba S."/>
            <person name="McCourt P."/>
            <person name="Mortimer J.C."/>
            <person name="Mutuku J.M."/>
            <person name="Nomura T."/>
            <person name="Sasaki-Sekimoto Y."/>
            <person name="Seto Y."/>
            <person name="Wang Y."/>
            <person name="Wakatake T."/>
            <person name="Sakakibara H."/>
            <person name="Demura T."/>
            <person name="Yamaguchi S."/>
            <person name="Yoneyama K."/>
            <person name="Manabe R.I."/>
            <person name="Nelson D.C."/>
            <person name="Schulman A.H."/>
            <person name="Timko M.P."/>
            <person name="dePamphilis C.W."/>
            <person name="Choi D."/>
            <person name="Shirasu K."/>
        </authorList>
    </citation>
    <scope>NUCLEOTIDE SEQUENCE [LARGE SCALE GENOMIC DNA]</scope>
    <source>
        <strain evidence="3">cv. UVA1</strain>
    </source>
</reference>
<dbReference type="AlphaFoldDB" id="A0A5A7PKT2"/>
<sequence length="455" mass="51432">MTSHVEDSSSRTISEVRIFTDEYLELPLEYYRWDPILVRRLNLNRDIVEVDKQEKRDFDIGTSSRGKGIRQWLHNSNFGEPSILTDADIVMLRGEVIFLPRSGLRFPLPALITDYLRDWGFGLCQIAPNTWKRIIGLMVLLKERGWEMPTAEEIRSLFTFRRCADRQVADPLICYACAGKPQGGLKIGDLITEVPDSLHGFQEEWLWVGGDWQTPNFSKPQCIFAELKRRISELFKLKKGQRSFKLVLKDTRLKAAGLCPEISDACFQPVYYPLLGVLGFKTIRDAQAFRQKSPNLDLRTKVGKSKEQRLSEMGRKKLIKAFLANPIMNPKEIDVGEGATSVAAAEVTQPNFLSVATSGPIEAIAATAVIGSPEVEPATEIIQPEAPSTVEVVVIEPEDNRNVVEEHEVPLTRQRKRRADGVPAVEGRTKKRHDIGRQEGKKKEPLVDRSFLLID</sequence>
<evidence type="ECO:0000313" key="2">
    <source>
        <dbReference type="EMBL" id="GER33258.1"/>
    </source>
</evidence>
<protein>
    <submittedName>
        <fullName evidence="2">Myosin heavy chain-related</fullName>
    </submittedName>
</protein>
<dbReference type="EMBL" id="BKCP01004727">
    <property type="protein sequence ID" value="GER33258.1"/>
    <property type="molecule type" value="Genomic_DNA"/>
</dbReference>
<evidence type="ECO:0000313" key="3">
    <source>
        <dbReference type="Proteomes" id="UP000325081"/>
    </source>
</evidence>
<dbReference type="Proteomes" id="UP000325081">
    <property type="component" value="Unassembled WGS sequence"/>
</dbReference>